<feature type="compositionally biased region" description="Polar residues" evidence="5">
    <location>
        <begin position="404"/>
        <end position="428"/>
    </location>
</feature>
<dbReference type="Gene3D" id="3.40.50.1820">
    <property type="entry name" value="alpha/beta hydrolase"/>
    <property type="match status" value="1"/>
</dbReference>
<dbReference type="EMBL" id="CAFZ01000088">
    <property type="protein sequence ID" value="CCA70592.1"/>
    <property type="molecule type" value="Genomic_DNA"/>
</dbReference>
<evidence type="ECO:0000256" key="4">
    <source>
        <dbReference type="ARBA" id="ARBA00048461"/>
    </source>
</evidence>
<comment type="caution">
    <text evidence="7">The sequence shown here is derived from an EMBL/GenBank/DDBJ whole genome shotgun (WGS) entry which is preliminary data.</text>
</comment>
<dbReference type="InterPro" id="IPR051218">
    <property type="entry name" value="Sec_MonoDiacylglyc_Lipase"/>
</dbReference>
<evidence type="ECO:0000256" key="1">
    <source>
        <dbReference type="ARBA" id="ARBA00023157"/>
    </source>
</evidence>
<comment type="catalytic activity">
    <reaction evidence="4">
        <text>a monoacylglycerol + H2O = glycerol + a fatty acid + H(+)</text>
        <dbReference type="Rhea" id="RHEA:15245"/>
        <dbReference type="ChEBI" id="CHEBI:15377"/>
        <dbReference type="ChEBI" id="CHEBI:15378"/>
        <dbReference type="ChEBI" id="CHEBI:17408"/>
        <dbReference type="ChEBI" id="CHEBI:17754"/>
        <dbReference type="ChEBI" id="CHEBI:28868"/>
    </reaction>
</comment>
<feature type="region of interest" description="Disordered" evidence="5">
    <location>
        <begin position="401"/>
        <end position="428"/>
    </location>
</feature>
<dbReference type="SUPFAM" id="SSF53474">
    <property type="entry name" value="alpha/beta-Hydrolases"/>
    <property type="match status" value="1"/>
</dbReference>
<evidence type="ECO:0000259" key="6">
    <source>
        <dbReference type="Pfam" id="PF01764"/>
    </source>
</evidence>
<keyword evidence="1" id="KW-1015">Disulfide bond</keyword>
<dbReference type="PANTHER" id="PTHR45856">
    <property type="entry name" value="ALPHA/BETA-HYDROLASES SUPERFAMILY PROTEIN"/>
    <property type="match status" value="1"/>
</dbReference>
<accession>G4TGZ9</accession>
<comment type="similarity">
    <text evidence="2">Belongs to the AB hydrolase superfamily. Lipase family. Class 3 subfamily.</text>
</comment>
<evidence type="ECO:0000256" key="3">
    <source>
        <dbReference type="ARBA" id="ARBA00047591"/>
    </source>
</evidence>
<dbReference type="Proteomes" id="UP000007148">
    <property type="component" value="Unassembled WGS sequence"/>
</dbReference>
<evidence type="ECO:0000313" key="7">
    <source>
        <dbReference type="EMBL" id="CCA70592.1"/>
    </source>
</evidence>
<dbReference type="AlphaFoldDB" id="G4TGZ9"/>
<dbReference type="HOGENOM" id="CLU_537604_0_0_1"/>
<dbReference type="PANTHER" id="PTHR45856:SF24">
    <property type="entry name" value="FUNGAL LIPASE-LIKE DOMAIN-CONTAINING PROTEIN"/>
    <property type="match status" value="1"/>
</dbReference>
<dbReference type="OrthoDB" id="426718at2759"/>
<dbReference type="GO" id="GO:0006629">
    <property type="term" value="P:lipid metabolic process"/>
    <property type="evidence" value="ECO:0007669"/>
    <property type="project" value="InterPro"/>
</dbReference>
<comment type="catalytic activity">
    <reaction evidence="3">
        <text>a diacylglycerol + H2O = a monoacylglycerol + a fatty acid + H(+)</text>
        <dbReference type="Rhea" id="RHEA:32731"/>
        <dbReference type="ChEBI" id="CHEBI:15377"/>
        <dbReference type="ChEBI" id="CHEBI:15378"/>
        <dbReference type="ChEBI" id="CHEBI:17408"/>
        <dbReference type="ChEBI" id="CHEBI:18035"/>
        <dbReference type="ChEBI" id="CHEBI:28868"/>
    </reaction>
</comment>
<keyword evidence="8" id="KW-1185">Reference proteome</keyword>
<protein>
    <recommendedName>
        <fullName evidence="6">Fungal lipase-type domain-containing protein</fullName>
    </recommendedName>
</protein>
<sequence>MTNPLSDEEARMAYFEKDENFRWIANMFAPVCPTRLSKPVEEHVQRAVYAFAEFAEIAHGSIDPEWILDKENRLLLGQSGFPLEKYPTLAGQAKDEREHTGKLLEDIRLVSVFHGEKGPLQGYCALRMTPKTPAYDAGANPVKIRPQLILAFSGTSNLRLAMYDMQTSRTAYRTEFEPRDREWLVHTGFQTVYQGIRREAFWAVNQALDVLKQDNITAFDVVITAHSLGTAVSYLTLLDILRADPYKHPSVPKIPDSSNITMALFGAPRVGNKPFVEYFRKLVEARRVRTGRKEAVTEWSVIGHLDGVPALPPTYFGYEHFSKAPFYSYGGLLFSIPSECSEFTRFVVDYPKEKVKYLRGGHNYYGGRDMERLQRRIKAIRLDLLPKEQRSTIIYRNMSRKRTATTSDLTHPTQSMHSSPSRGWSVPTSLRSAQNQSYAPFFNTNISEEPEPMTPVETMRSASSLHAELPEWARRYLEREEAEETTWKKKLAEEKKGPVKGLWSRFF</sequence>
<dbReference type="InterPro" id="IPR002921">
    <property type="entry name" value="Fungal_lipase-type"/>
</dbReference>
<evidence type="ECO:0000256" key="5">
    <source>
        <dbReference type="SAM" id="MobiDB-lite"/>
    </source>
</evidence>
<evidence type="ECO:0000313" key="8">
    <source>
        <dbReference type="Proteomes" id="UP000007148"/>
    </source>
</evidence>
<dbReference type="STRING" id="1109443.G4TGZ9"/>
<dbReference type="eggNOG" id="KOG4569">
    <property type="taxonomic scope" value="Eukaryota"/>
</dbReference>
<gene>
    <name evidence="7" type="ORF">PIIN_04529</name>
</gene>
<name>G4TGZ9_SERID</name>
<evidence type="ECO:0000256" key="2">
    <source>
        <dbReference type="ARBA" id="ARBA00043996"/>
    </source>
</evidence>
<organism evidence="7 8">
    <name type="scientific">Serendipita indica (strain DSM 11827)</name>
    <name type="common">Root endophyte fungus</name>
    <name type="synonym">Piriformospora indica</name>
    <dbReference type="NCBI Taxonomy" id="1109443"/>
    <lineage>
        <taxon>Eukaryota</taxon>
        <taxon>Fungi</taxon>
        <taxon>Dikarya</taxon>
        <taxon>Basidiomycota</taxon>
        <taxon>Agaricomycotina</taxon>
        <taxon>Agaricomycetes</taxon>
        <taxon>Sebacinales</taxon>
        <taxon>Serendipitaceae</taxon>
        <taxon>Serendipita</taxon>
    </lineage>
</organism>
<proteinExistence type="inferred from homology"/>
<dbReference type="InParanoid" id="G4TGZ9"/>
<dbReference type="Pfam" id="PF01764">
    <property type="entry name" value="Lipase_3"/>
    <property type="match status" value="1"/>
</dbReference>
<reference evidence="7 8" key="1">
    <citation type="journal article" date="2011" name="PLoS Pathog.">
        <title>Endophytic Life Strategies Decoded by Genome and Transcriptome Analyses of the Mutualistic Root Symbiont Piriformospora indica.</title>
        <authorList>
            <person name="Zuccaro A."/>
            <person name="Lahrmann U."/>
            <person name="Guldener U."/>
            <person name="Langen G."/>
            <person name="Pfiffi S."/>
            <person name="Biedenkopf D."/>
            <person name="Wong P."/>
            <person name="Samans B."/>
            <person name="Grimm C."/>
            <person name="Basiewicz M."/>
            <person name="Murat C."/>
            <person name="Martin F."/>
            <person name="Kogel K.H."/>
        </authorList>
    </citation>
    <scope>NUCLEOTIDE SEQUENCE [LARGE SCALE GENOMIC DNA]</scope>
    <source>
        <strain evidence="7 8">DSM 11827</strain>
    </source>
</reference>
<feature type="domain" description="Fungal lipase-type" evidence="6">
    <location>
        <begin position="150"/>
        <end position="314"/>
    </location>
</feature>
<dbReference type="InterPro" id="IPR029058">
    <property type="entry name" value="AB_hydrolase_fold"/>
</dbReference>